<keyword evidence="1" id="KW-0472">Membrane</keyword>
<evidence type="ECO:0000313" key="2">
    <source>
        <dbReference type="EMBL" id="AIE94982.1"/>
    </source>
</evidence>
<accession>A0A075FZG7</accession>
<feature type="transmembrane region" description="Helical" evidence="1">
    <location>
        <begin position="25"/>
        <end position="43"/>
    </location>
</feature>
<name>A0A075FZG7_9ARCH</name>
<evidence type="ECO:0000256" key="1">
    <source>
        <dbReference type="SAM" id="Phobius"/>
    </source>
</evidence>
<dbReference type="AlphaFoldDB" id="A0A075FZG7"/>
<reference evidence="2" key="1">
    <citation type="journal article" date="2014" name="Genome Biol. Evol.">
        <title>Pangenome evidence for extensive interdomain horizontal transfer affecting lineage core and shell genes in uncultured planktonic thaumarchaeota and euryarchaeota.</title>
        <authorList>
            <person name="Deschamps P."/>
            <person name="Zivanovic Y."/>
            <person name="Moreira D."/>
            <person name="Rodriguez-Valera F."/>
            <person name="Lopez-Garcia P."/>
        </authorList>
    </citation>
    <scope>NUCLEOTIDE SEQUENCE</scope>
</reference>
<protein>
    <submittedName>
        <fullName evidence="2">Uncharacterized protein</fullName>
    </submittedName>
</protein>
<proteinExistence type="predicted"/>
<dbReference type="EMBL" id="KF900435">
    <property type="protein sequence ID" value="AIE94982.1"/>
    <property type="molecule type" value="Genomic_DNA"/>
</dbReference>
<organism evidence="2">
    <name type="scientific">uncultured marine thaumarchaeote AD1000_54_F09</name>
    <dbReference type="NCBI Taxonomy" id="1455926"/>
    <lineage>
        <taxon>Archaea</taxon>
        <taxon>Nitrososphaerota</taxon>
        <taxon>environmental samples</taxon>
    </lineage>
</organism>
<keyword evidence="1" id="KW-1133">Transmembrane helix</keyword>
<sequence length="166" mass="19162">MAKKDPNYKKPQNPKSFGAFLKKRAPIYLGLIGLFMIFAYPALTEKDLNSLIDDSFEGNERIAVDMVRFYSGPNETGITILEVIEEKINEKHSNQKIFNDEETWAKFVVENIENRNEGFTHEVVFLFNAENNQSMMYGWFVNVENGEILPIDSTSKSIQQTVDYFD</sequence>
<keyword evidence="1" id="KW-0812">Transmembrane</keyword>